<evidence type="ECO:0000313" key="1">
    <source>
        <dbReference type="EMBL" id="KAF2787436.1"/>
    </source>
</evidence>
<keyword evidence="2" id="KW-1185">Reference proteome</keyword>
<reference evidence="1" key="1">
    <citation type="journal article" date="2020" name="Stud. Mycol.">
        <title>101 Dothideomycetes genomes: a test case for predicting lifestyles and emergence of pathogens.</title>
        <authorList>
            <person name="Haridas S."/>
            <person name="Albert R."/>
            <person name="Binder M."/>
            <person name="Bloem J."/>
            <person name="Labutti K."/>
            <person name="Salamov A."/>
            <person name="Andreopoulos B."/>
            <person name="Baker S."/>
            <person name="Barry K."/>
            <person name="Bills G."/>
            <person name="Bluhm B."/>
            <person name="Cannon C."/>
            <person name="Castanera R."/>
            <person name="Culley D."/>
            <person name="Daum C."/>
            <person name="Ezra D."/>
            <person name="Gonzalez J."/>
            <person name="Henrissat B."/>
            <person name="Kuo A."/>
            <person name="Liang C."/>
            <person name="Lipzen A."/>
            <person name="Lutzoni F."/>
            <person name="Magnuson J."/>
            <person name="Mondo S."/>
            <person name="Nolan M."/>
            <person name="Ohm R."/>
            <person name="Pangilinan J."/>
            <person name="Park H.-J."/>
            <person name="Ramirez L."/>
            <person name="Alfaro M."/>
            <person name="Sun H."/>
            <person name="Tritt A."/>
            <person name="Yoshinaga Y."/>
            <person name="Zwiers L.-H."/>
            <person name="Turgeon B."/>
            <person name="Goodwin S."/>
            <person name="Spatafora J."/>
            <person name="Crous P."/>
            <person name="Grigoriev I."/>
        </authorList>
    </citation>
    <scope>NUCLEOTIDE SEQUENCE</scope>
    <source>
        <strain evidence="1">CBS 109.77</strain>
    </source>
</reference>
<proteinExistence type="predicted"/>
<dbReference type="Proteomes" id="UP000799757">
    <property type="component" value="Unassembled WGS sequence"/>
</dbReference>
<dbReference type="AlphaFoldDB" id="A0A6A6WTI6"/>
<protein>
    <submittedName>
        <fullName evidence="1">Uncharacterized protein</fullName>
    </submittedName>
</protein>
<dbReference type="EMBL" id="MU002320">
    <property type="protein sequence ID" value="KAF2787436.1"/>
    <property type="molecule type" value="Genomic_DNA"/>
</dbReference>
<organism evidence="1 2">
    <name type="scientific">Melanomma pulvis-pyrius CBS 109.77</name>
    <dbReference type="NCBI Taxonomy" id="1314802"/>
    <lineage>
        <taxon>Eukaryota</taxon>
        <taxon>Fungi</taxon>
        <taxon>Dikarya</taxon>
        <taxon>Ascomycota</taxon>
        <taxon>Pezizomycotina</taxon>
        <taxon>Dothideomycetes</taxon>
        <taxon>Pleosporomycetidae</taxon>
        <taxon>Pleosporales</taxon>
        <taxon>Melanommataceae</taxon>
        <taxon>Melanomma</taxon>
    </lineage>
</organism>
<name>A0A6A6WTI6_9PLEO</name>
<evidence type="ECO:0000313" key="2">
    <source>
        <dbReference type="Proteomes" id="UP000799757"/>
    </source>
</evidence>
<accession>A0A6A6WTI6</accession>
<sequence length="83" mass="8812">MSFQASFWWGTLGARRGLRDAPRVGLAGTQLRRHVPMSRASWTRPGPVLAAPGAIGEATGESQSCRARVCAVSRLLPMPPAAV</sequence>
<gene>
    <name evidence="1" type="ORF">K505DRAFT_126814</name>
</gene>